<reference evidence="1 2" key="1">
    <citation type="submission" date="2019-08" db="EMBL/GenBank/DDBJ databases">
        <title>Pelomicrobium methylotrophicum gen. nov., sp. nov. a moderately thermophilic, facultatively anaerobic, lithoautotrophic and methylotrophic bacterium isolated from a terrestrial mud volcano.</title>
        <authorList>
            <person name="Slobodkina G.B."/>
            <person name="Merkel A.Y."/>
            <person name="Slobodkin A.I."/>
        </authorList>
    </citation>
    <scope>NUCLEOTIDE SEQUENCE [LARGE SCALE GENOMIC DNA]</scope>
    <source>
        <strain evidence="1 2">SM250</strain>
    </source>
</reference>
<comment type="caution">
    <text evidence="1">The sequence shown here is derived from an EMBL/GenBank/DDBJ whole genome shotgun (WGS) entry which is preliminary data.</text>
</comment>
<dbReference type="InParanoid" id="A0A5C7EEB0"/>
<name>A0A5C7EEB0_9PROT</name>
<organism evidence="1 2">
    <name type="scientific">Pelomicrobium methylotrophicum</name>
    <dbReference type="NCBI Taxonomy" id="2602750"/>
    <lineage>
        <taxon>Bacteria</taxon>
        <taxon>Pseudomonadati</taxon>
        <taxon>Pseudomonadota</taxon>
        <taxon>Hydrogenophilia</taxon>
        <taxon>Hydrogenophilia incertae sedis</taxon>
        <taxon>Pelomicrobium</taxon>
    </lineage>
</organism>
<dbReference type="OrthoDB" id="308644at2"/>
<evidence type="ECO:0000313" key="2">
    <source>
        <dbReference type="Proteomes" id="UP000321201"/>
    </source>
</evidence>
<protein>
    <submittedName>
        <fullName evidence="1">Type II toxin-antitoxin system HicA family toxin</fullName>
    </submittedName>
</protein>
<dbReference type="SUPFAM" id="SSF54786">
    <property type="entry name" value="YcfA/nrd intein domain"/>
    <property type="match status" value="1"/>
</dbReference>
<accession>A0A5C7EEB0</accession>
<proteinExistence type="predicted"/>
<dbReference type="EMBL" id="VPFL01000047">
    <property type="protein sequence ID" value="TXF09819.1"/>
    <property type="molecule type" value="Genomic_DNA"/>
</dbReference>
<keyword evidence="2" id="KW-1185">Reference proteome</keyword>
<dbReference type="RefSeq" id="WP_147801287.1">
    <property type="nucleotide sequence ID" value="NZ_VPFL01000047.1"/>
</dbReference>
<gene>
    <name evidence="1" type="ORF">FR698_16525</name>
</gene>
<dbReference type="AlphaFoldDB" id="A0A5C7EEB0"/>
<sequence>MTKREKLLAAIRSHPKAVRFEDACKAAEAIGPVRAGGKGSHMVYARAGEPVILNFQNRNGYIPPYQARRLIEMLDKYEG</sequence>
<dbReference type="Proteomes" id="UP000321201">
    <property type="component" value="Unassembled WGS sequence"/>
</dbReference>
<evidence type="ECO:0000313" key="1">
    <source>
        <dbReference type="EMBL" id="TXF09819.1"/>
    </source>
</evidence>